<organism evidence="2 3">
    <name type="scientific">Amycolatopsis suaedae</name>
    <dbReference type="NCBI Taxonomy" id="2510978"/>
    <lineage>
        <taxon>Bacteria</taxon>
        <taxon>Bacillati</taxon>
        <taxon>Actinomycetota</taxon>
        <taxon>Actinomycetes</taxon>
        <taxon>Pseudonocardiales</taxon>
        <taxon>Pseudonocardiaceae</taxon>
        <taxon>Amycolatopsis</taxon>
    </lineage>
</organism>
<feature type="domain" description="Beta-lactamase-related" evidence="1">
    <location>
        <begin position="17"/>
        <end position="306"/>
    </location>
</feature>
<dbReference type="GO" id="GO:0016787">
    <property type="term" value="F:hydrolase activity"/>
    <property type="evidence" value="ECO:0007669"/>
    <property type="project" value="UniProtKB-KW"/>
</dbReference>
<dbReference type="Gene3D" id="3.40.710.10">
    <property type="entry name" value="DD-peptidase/beta-lactamase superfamily"/>
    <property type="match status" value="1"/>
</dbReference>
<dbReference type="AlphaFoldDB" id="A0A4Q7J5S8"/>
<dbReference type="Proteomes" id="UP000292003">
    <property type="component" value="Unassembled WGS sequence"/>
</dbReference>
<sequence length="324" mass="33731">MDLRQTAEDTARRVARTHAGAVVAVLSRDEPEPVIYAAGATELRGGRMPGAATVFETGSLTKLFTATLLADAVIRDVVTLGTPVRECVPVDLPGDITLGHLATHTSGLPKSPVGVLADLRSPDPYSALTPADVLAAAARLSRRAPGGRMRYSNLGSALLGLALVAATGSTGYSDLVRRRICEPLGLVNTDVGPPVGTDHATGHRWRRRRAEPWHLDGMVAAGGLHSTATDLAVFLGAQLRPGATELGEAIELTQTPPVGLGWMRTTSEGRTVLWHNGATAGFRTFAGLVPDTGRAVVVLANSFTLRGADLAGLAALGQRSPRAA</sequence>
<dbReference type="InterPro" id="IPR050491">
    <property type="entry name" value="AmpC-like"/>
</dbReference>
<dbReference type="PANTHER" id="PTHR46825:SF7">
    <property type="entry name" value="D-ALANYL-D-ALANINE CARBOXYPEPTIDASE"/>
    <property type="match status" value="1"/>
</dbReference>
<evidence type="ECO:0000313" key="2">
    <source>
        <dbReference type="EMBL" id="RZQ62477.1"/>
    </source>
</evidence>
<name>A0A4Q7J5S8_9PSEU</name>
<dbReference type="Pfam" id="PF00144">
    <property type="entry name" value="Beta-lactamase"/>
    <property type="match status" value="1"/>
</dbReference>
<evidence type="ECO:0000313" key="3">
    <source>
        <dbReference type="Proteomes" id="UP000292003"/>
    </source>
</evidence>
<comment type="caution">
    <text evidence="2">The sequence shown here is derived from an EMBL/GenBank/DDBJ whole genome shotgun (WGS) entry which is preliminary data.</text>
</comment>
<dbReference type="SUPFAM" id="SSF56601">
    <property type="entry name" value="beta-lactamase/transpeptidase-like"/>
    <property type="match status" value="1"/>
</dbReference>
<proteinExistence type="predicted"/>
<evidence type="ECO:0000259" key="1">
    <source>
        <dbReference type="Pfam" id="PF00144"/>
    </source>
</evidence>
<dbReference type="OrthoDB" id="3171327at2"/>
<dbReference type="InterPro" id="IPR012338">
    <property type="entry name" value="Beta-lactam/transpept-like"/>
</dbReference>
<keyword evidence="2" id="KW-0378">Hydrolase</keyword>
<dbReference type="PANTHER" id="PTHR46825">
    <property type="entry name" value="D-ALANYL-D-ALANINE-CARBOXYPEPTIDASE/ENDOPEPTIDASE AMPH"/>
    <property type="match status" value="1"/>
</dbReference>
<dbReference type="EMBL" id="SFCC01000009">
    <property type="protein sequence ID" value="RZQ62477.1"/>
    <property type="molecule type" value="Genomic_DNA"/>
</dbReference>
<reference evidence="2 3" key="1">
    <citation type="submission" date="2019-02" db="EMBL/GenBank/DDBJ databases">
        <title>Draft genome sequence of Amycolatopsis sp. 8-3EHSu isolated from roots of Suaeda maritima.</title>
        <authorList>
            <person name="Duangmal K."/>
            <person name="Chantavorakit T."/>
        </authorList>
    </citation>
    <scope>NUCLEOTIDE SEQUENCE [LARGE SCALE GENOMIC DNA]</scope>
    <source>
        <strain evidence="2 3">8-3EHSu</strain>
    </source>
</reference>
<accession>A0A4Q7J5S8</accession>
<dbReference type="RefSeq" id="WP_130476905.1">
    <property type="nucleotide sequence ID" value="NZ_SFCC01000009.1"/>
</dbReference>
<protein>
    <submittedName>
        <fullName evidence="2">Class A beta-lactamase-related serine hydrolase</fullName>
    </submittedName>
</protein>
<keyword evidence="3" id="KW-1185">Reference proteome</keyword>
<gene>
    <name evidence="2" type="ORF">EWH70_19695</name>
</gene>
<dbReference type="InterPro" id="IPR001466">
    <property type="entry name" value="Beta-lactam-related"/>
</dbReference>